<evidence type="ECO:0000313" key="4">
    <source>
        <dbReference type="EMBL" id="MDP8568194.1"/>
    </source>
</evidence>
<keyword evidence="3" id="KW-1133">Transmembrane helix</keyword>
<dbReference type="SUPFAM" id="SSF54523">
    <property type="entry name" value="Pili subunits"/>
    <property type="match status" value="1"/>
</dbReference>
<accession>A0ABT9JUR1</accession>
<comment type="caution">
    <text evidence="4">The sequence shown here is derived from an EMBL/GenBank/DDBJ whole genome shotgun (WGS) entry which is preliminary data.</text>
</comment>
<keyword evidence="1" id="KW-0488">Methylation</keyword>
<dbReference type="PANTHER" id="PTHR30093:SF47">
    <property type="entry name" value="TYPE IV PILUS NON-CORE MINOR PILIN PILE"/>
    <property type="match status" value="1"/>
</dbReference>
<feature type="region of interest" description="Disordered" evidence="2">
    <location>
        <begin position="120"/>
        <end position="151"/>
    </location>
</feature>
<keyword evidence="5" id="KW-1185">Reference proteome</keyword>
<dbReference type="EMBL" id="JAVCAP010000021">
    <property type="protein sequence ID" value="MDP8568194.1"/>
    <property type="molecule type" value="Genomic_DNA"/>
</dbReference>
<dbReference type="InterPro" id="IPR012902">
    <property type="entry name" value="N_methyl_site"/>
</dbReference>
<name>A0ABT9JUR1_9PROT</name>
<organism evidence="4 5">
    <name type="scientific">Methylophilus aquaticus</name>
    <dbReference type="NCBI Taxonomy" id="1971610"/>
    <lineage>
        <taxon>Bacteria</taxon>
        <taxon>Pseudomonadati</taxon>
        <taxon>Pseudomonadota</taxon>
        <taxon>Betaproteobacteria</taxon>
        <taxon>Nitrosomonadales</taxon>
        <taxon>Methylophilaceae</taxon>
        <taxon>Methylophilus</taxon>
    </lineage>
</organism>
<evidence type="ECO:0000313" key="5">
    <source>
        <dbReference type="Proteomes" id="UP001225906"/>
    </source>
</evidence>
<proteinExistence type="predicted"/>
<feature type="transmembrane region" description="Helical" evidence="3">
    <location>
        <begin position="20"/>
        <end position="41"/>
    </location>
</feature>
<dbReference type="NCBIfam" id="TIGR02532">
    <property type="entry name" value="IV_pilin_GFxxxE"/>
    <property type="match status" value="1"/>
</dbReference>
<reference evidence="5" key="1">
    <citation type="journal article" date="2019" name="Int. J. Syst. Evol. Microbiol.">
        <title>The Global Catalogue of Microorganisms (GCM) 10K type strain sequencing project: providing services to taxonomists for standard genome sequencing and annotation.</title>
        <authorList>
            <consortium name="The Broad Institute Genomics Platform"/>
            <consortium name="The Broad Institute Genome Sequencing Center for Infectious Disease"/>
            <person name="Wu L."/>
            <person name="Ma J."/>
        </authorList>
    </citation>
    <scope>NUCLEOTIDE SEQUENCE [LARGE SCALE GENOMIC DNA]</scope>
    <source>
        <strain evidence="5">VKM B-3159</strain>
    </source>
</reference>
<dbReference type="PROSITE" id="PS00409">
    <property type="entry name" value="PROKAR_NTER_METHYL"/>
    <property type="match status" value="1"/>
</dbReference>
<dbReference type="PRINTS" id="PR00813">
    <property type="entry name" value="BCTERIALGSPG"/>
</dbReference>
<dbReference type="Pfam" id="PF07963">
    <property type="entry name" value="N_methyl"/>
    <property type="match status" value="1"/>
</dbReference>
<dbReference type="PANTHER" id="PTHR30093">
    <property type="entry name" value="GENERAL SECRETION PATHWAY PROTEIN G"/>
    <property type="match status" value="1"/>
</dbReference>
<evidence type="ECO:0000256" key="1">
    <source>
        <dbReference type="ARBA" id="ARBA00022481"/>
    </source>
</evidence>
<dbReference type="Gene3D" id="3.30.700.10">
    <property type="entry name" value="Glycoprotein, Type 4 Pilin"/>
    <property type="match status" value="1"/>
</dbReference>
<dbReference type="Proteomes" id="UP001225906">
    <property type="component" value="Unassembled WGS sequence"/>
</dbReference>
<gene>
    <name evidence="4" type="ORF">Q9291_10080</name>
</gene>
<dbReference type="InterPro" id="IPR000983">
    <property type="entry name" value="Bac_GSPG_pilin"/>
</dbReference>
<dbReference type="InterPro" id="IPR045584">
    <property type="entry name" value="Pilin-like"/>
</dbReference>
<protein>
    <submittedName>
        <fullName evidence="4">Type II secretion system protein</fullName>
    </submittedName>
</protein>
<sequence length="172" mass="19307">MRFSVQAMQMRAVSSGGFTLVEIMVSLAIIGVMASVAMPMIQVTIQRQKEQQLREHLREIRHAIDAYKKAADDGRIKKNTDASGYPPDLQVLVDGVDDIKDVKHKRLRFLRQIPYDPVLPASQRKSTGAGGSDWGLRSYDSPPDQPRYSQDVYDVYSQSPQVGLNGVPYAQW</sequence>
<evidence type="ECO:0000256" key="3">
    <source>
        <dbReference type="SAM" id="Phobius"/>
    </source>
</evidence>
<dbReference type="RefSeq" id="WP_306389919.1">
    <property type="nucleotide sequence ID" value="NZ_JAVCAP010000021.1"/>
</dbReference>
<keyword evidence="3" id="KW-0812">Transmembrane</keyword>
<evidence type="ECO:0000256" key="2">
    <source>
        <dbReference type="SAM" id="MobiDB-lite"/>
    </source>
</evidence>
<keyword evidence="3" id="KW-0472">Membrane</keyword>